<dbReference type="Gene3D" id="2.40.110.10">
    <property type="entry name" value="Butyryl-CoA Dehydrogenase, subunit A, domain 2"/>
    <property type="match status" value="1"/>
</dbReference>
<dbReference type="RefSeq" id="WP_251835083.1">
    <property type="nucleotide sequence ID" value="NZ_JACSQG010000001.1"/>
</dbReference>
<gene>
    <name evidence="1" type="ORF">H9642_03910</name>
</gene>
<keyword evidence="2" id="KW-1185">Reference proteome</keyword>
<dbReference type="SUPFAM" id="SSF56645">
    <property type="entry name" value="Acyl-CoA dehydrogenase NM domain-like"/>
    <property type="match status" value="1"/>
</dbReference>
<evidence type="ECO:0000313" key="2">
    <source>
        <dbReference type="Proteomes" id="UP000611945"/>
    </source>
</evidence>
<proteinExistence type="predicted"/>
<organism evidence="1 2">
    <name type="scientific">Serpens gallinarum</name>
    <dbReference type="NCBI Taxonomy" id="2763075"/>
    <lineage>
        <taxon>Bacteria</taxon>
        <taxon>Pseudomonadati</taxon>
        <taxon>Pseudomonadota</taxon>
        <taxon>Gammaproteobacteria</taxon>
        <taxon>Pseudomonadales</taxon>
        <taxon>Pseudomonadaceae</taxon>
        <taxon>Pseudomonas</taxon>
    </lineage>
</organism>
<protein>
    <submittedName>
        <fullName evidence="1">Acyl-CoA dehydrogenase</fullName>
    </submittedName>
</protein>
<comment type="caution">
    <text evidence="1">The sequence shown here is derived from an EMBL/GenBank/DDBJ whole genome shotgun (WGS) entry which is preliminary data.</text>
</comment>
<dbReference type="EMBL" id="JACSQG010000001">
    <property type="protein sequence ID" value="MBD7976328.1"/>
    <property type="molecule type" value="Genomic_DNA"/>
</dbReference>
<name>A0ABR8TKM7_9PSED</name>
<accession>A0ABR8TKM7</accession>
<evidence type="ECO:0000313" key="1">
    <source>
        <dbReference type="EMBL" id="MBD7976328.1"/>
    </source>
</evidence>
<sequence>MPWKRLLGLLDRLPSTELNSWYTNLLANADGLDPIGLAMLGGRLASTPGLAFLAGYQAALRALWPAAPLSLGAFCVTERRSVRPADLSTRLNDGHLQGCKDFVTAGTAADWYLVAARSEPAGEAPRLKLCMMHKTAPGVRLEELPSLPMLADIPHARLYLADAAADVLPGDGWDDYVKPFRSIEDLHVLMALTAWLYGVGLDCGWPRHLQLRLAGLLATGAELARHDAKDPVTHVLLAGLFAQSDGLEAELDAALASTPQPWAGLWRRDRSLLKLAASARGKRLDKALGMLGLGL</sequence>
<dbReference type="Proteomes" id="UP000611945">
    <property type="component" value="Unassembled WGS sequence"/>
</dbReference>
<dbReference type="InterPro" id="IPR046373">
    <property type="entry name" value="Acyl-CoA_Oxase/DH_mid-dom_sf"/>
</dbReference>
<reference evidence="1 2" key="1">
    <citation type="submission" date="2020-08" db="EMBL/GenBank/DDBJ databases">
        <title>A Genomic Blueprint of the Chicken Gut Microbiome.</title>
        <authorList>
            <person name="Gilroy R."/>
            <person name="Ravi A."/>
            <person name="Getino M."/>
            <person name="Pursley I."/>
            <person name="Horton D.L."/>
            <person name="Alikhan N.-F."/>
            <person name="Baker D."/>
            <person name="Gharbi K."/>
            <person name="Hall N."/>
            <person name="Watson M."/>
            <person name="Adriaenssens E.M."/>
            <person name="Foster-Nyarko E."/>
            <person name="Jarju S."/>
            <person name="Secka A."/>
            <person name="Antonio M."/>
            <person name="Oren A."/>
            <person name="Chaudhuri R."/>
            <person name="La Ragione R.M."/>
            <person name="Hildebrand F."/>
            <person name="Pallen M.J."/>
        </authorList>
    </citation>
    <scope>NUCLEOTIDE SEQUENCE [LARGE SCALE GENOMIC DNA]</scope>
    <source>
        <strain evidence="1 2">Sa2CUA2</strain>
    </source>
</reference>
<dbReference type="InterPro" id="IPR009100">
    <property type="entry name" value="AcylCoA_DH/oxidase_NM_dom_sf"/>
</dbReference>